<comment type="caution">
    <text evidence="1">The sequence shown here is derived from an EMBL/GenBank/DDBJ whole genome shotgun (WGS) entry which is preliminary data.</text>
</comment>
<accession>A0AAV7S2C7</accession>
<evidence type="ECO:0000313" key="1">
    <source>
        <dbReference type="EMBL" id="KAJ1158081.1"/>
    </source>
</evidence>
<name>A0AAV7S2C7_PLEWA</name>
<sequence>MDSKARRLVSLACITMVPFLKMEMMALPWNVGKLVIVSLQSYGMLVDVAVAGWGEARSEIGPALVLIIGSG</sequence>
<proteinExistence type="predicted"/>
<dbReference type="EMBL" id="JANPWB010000009">
    <property type="protein sequence ID" value="KAJ1158081.1"/>
    <property type="molecule type" value="Genomic_DNA"/>
</dbReference>
<gene>
    <name evidence="1" type="ORF">NDU88_010775</name>
</gene>
<dbReference type="Proteomes" id="UP001066276">
    <property type="component" value="Chromosome 5"/>
</dbReference>
<evidence type="ECO:0000313" key="2">
    <source>
        <dbReference type="Proteomes" id="UP001066276"/>
    </source>
</evidence>
<keyword evidence="2" id="KW-1185">Reference proteome</keyword>
<dbReference type="AlphaFoldDB" id="A0AAV7S2C7"/>
<protein>
    <submittedName>
        <fullName evidence="1">Uncharacterized protein</fullName>
    </submittedName>
</protein>
<organism evidence="1 2">
    <name type="scientific">Pleurodeles waltl</name>
    <name type="common">Iberian ribbed newt</name>
    <dbReference type="NCBI Taxonomy" id="8319"/>
    <lineage>
        <taxon>Eukaryota</taxon>
        <taxon>Metazoa</taxon>
        <taxon>Chordata</taxon>
        <taxon>Craniata</taxon>
        <taxon>Vertebrata</taxon>
        <taxon>Euteleostomi</taxon>
        <taxon>Amphibia</taxon>
        <taxon>Batrachia</taxon>
        <taxon>Caudata</taxon>
        <taxon>Salamandroidea</taxon>
        <taxon>Salamandridae</taxon>
        <taxon>Pleurodelinae</taxon>
        <taxon>Pleurodeles</taxon>
    </lineage>
</organism>
<reference evidence="1" key="1">
    <citation type="journal article" date="2022" name="bioRxiv">
        <title>Sequencing and chromosome-scale assembly of the giantPleurodeles waltlgenome.</title>
        <authorList>
            <person name="Brown T."/>
            <person name="Elewa A."/>
            <person name="Iarovenko S."/>
            <person name="Subramanian E."/>
            <person name="Araus A.J."/>
            <person name="Petzold A."/>
            <person name="Susuki M."/>
            <person name="Suzuki K.-i.T."/>
            <person name="Hayashi T."/>
            <person name="Toyoda A."/>
            <person name="Oliveira C."/>
            <person name="Osipova E."/>
            <person name="Leigh N.D."/>
            <person name="Simon A."/>
            <person name="Yun M.H."/>
        </authorList>
    </citation>
    <scope>NUCLEOTIDE SEQUENCE</scope>
    <source>
        <strain evidence="1">20211129_DDA</strain>
        <tissue evidence="1">Liver</tissue>
    </source>
</reference>